<feature type="region of interest" description="Disordered" evidence="7">
    <location>
        <begin position="17"/>
        <end position="36"/>
    </location>
</feature>
<evidence type="ECO:0000256" key="5">
    <source>
        <dbReference type="ARBA" id="ARBA00023136"/>
    </source>
</evidence>
<feature type="domain" description="ABC3 transporter permease C-terminal" evidence="9">
    <location>
        <begin position="313"/>
        <end position="424"/>
    </location>
</feature>
<feature type="transmembrane region" description="Helical" evidence="8">
    <location>
        <begin position="307"/>
        <end position="333"/>
    </location>
</feature>
<dbReference type="PANTHER" id="PTHR30572">
    <property type="entry name" value="MEMBRANE COMPONENT OF TRANSPORTER-RELATED"/>
    <property type="match status" value="1"/>
</dbReference>
<keyword evidence="3 8" id="KW-0812">Transmembrane</keyword>
<evidence type="ECO:0000256" key="4">
    <source>
        <dbReference type="ARBA" id="ARBA00022989"/>
    </source>
</evidence>
<feature type="transmembrane region" description="Helical" evidence="8">
    <location>
        <begin position="394"/>
        <end position="414"/>
    </location>
</feature>
<dbReference type="Pfam" id="PF12704">
    <property type="entry name" value="MacB_PCD"/>
    <property type="match status" value="1"/>
</dbReference>
<dbReference type="Pfam" id="PF02687">
    <property type="entry name" value="FtsX"/>
    <property type="match status" value="1"/>
</dbReference>
<keyword evidence="5 8" id="KW-0472">Membrane</keyword>
<dbReference type="GO" id="GO:0005886">
    <property type="term" value="C:plasma membrane"/>
    <property type="evidence" value="ECO:0007669"/>
    <property type="project" value="UniProtKB-SubCell"/>
</dbReference>
<protein>
    <submittedName>
        <fullName evidence="11">ABC transporter permease</fullName>
    </submittedName>
</protein>
<dbReference type="InterPro" id="IPR003838">
    <property type="entry name" value="ABC3_permease_C"/>
</dbReference>
<evidence type="ECO:0000259" key="9">
    <source>
        <dbReference type="Pfam" id="PF02687"/>
    </source>
</evidence>
<evidence type="ECO:0000313" key="11">
    <source>
        <dbReference type="EMBL" id="GIG22800.1"/>
    </source>
</evidence>
<feature type="transmembrane region" description="Helical" evidence="8">
    <location>
        <begin position="63"/>
        <end position="82"/>
    </location>
</feature>
<feature type="domain" description="MacB-like periplasmic core" evidence="10">
    <location>
        <begin position="62"/>
        <end position="268"/>
    </location>
</feature>
<comment type="caution">
    <text evidence="11">The sequence shown here is derived from an EMBL/GenBank/DDBJ whole genome shotgun (WGS) entry which is preliminary data.</text>
</comment>
<dbReference type="AlphaFoldDB" id="A0A919P5V1"/>
<evidence type="ECO:0000259" key="10">
    <source>
        <dbReference type="Pfam" id="PF12704"/>
    </source>
</evidence>
<evidence type="ECO:0000256" key="1">
    <source>
        <dbReference type="ARBA" id="ARBA00004651"/>
    </source>
</evidence>
<gene>
    <name evidence="11" type="ORF">Cch01nite_35240</name>
</gene>
<evidence type="ECO:0000256" key="6">
    <source>
        <dbReference type="ARBA" id="ARBA00038076"/>
    </source>
</evidence>
<keyword evidence="4 8" id="KW-1133">Transmembrane helix</keyword>
<dbReference type="GO" id="GO:0022857">
    <property type="term" value="F:transmembrane transporter activity"/>
    <property type="evidence" value="ECO:0007669"/>
    <property type="project" value="TreeGrafter"/>
</dbReference>
<feature type="transmembrane region" description="Helical" evidence="8">
    <location>
        <begin position="361"/>
        <end position="382"/>
    </location>
</feature>
<proteinExistence type="inferred from homology"/>
<evidence type="ECO:0000256" key="7">
    <source>
        <dbReference type="SAM" id="MobiDB-lite"/>
    </source>
</evidence>
<evidence type="ECO:0000256" key="3">
    <source>
        <dbReference type="ARBA" id="ARBA00022692"/>
    </source>
</evidence>
<keyword evidence="2" id="KW-1003">Cell membrane</keyword>
<comment type="subcellular location">
    <subcellularLocation>
        <location evidence="1">Cell membrane</location>
        <topology evidence="1">Multi-pass membrane protein</topology>
    </subcellularLocation>
</comment>
<evidence type="ECO:0000256" key="8">
    <source>
        <dbReference type="SAM" id="Phobius"/>
    </source>
</evidence>
<accession>A0A919P5V1</accession>
<sequence length="431" mass="44166">MPGAAVVRRGDVVTRTEVGPPVARPRDRRPHGPDGPTVVRRMSAGDRLRLGARGLTVRKGRTALSALGVAIGITALVGVLGLSESSRADLQAQLDALGTNLLTVAPGQGVLGDDATLPDESVAMIARIPTVESAAAVRKVDATVRRNDLVPTSETSGIGVVAADLDLLRTVAATLREGRWLDDATSRYPAVVLGSTAARRLAIGSLDGGVDVWIGSRPFTVVGILDPVVLASELNEAAIIGTTVADAVSDEDLPPSGVYVRVDPDEVVATRALLGRTANPAAPDEVQVSRPSDALAAQDAATRSFTLLALGLGGVALLVGGVGIANVMVVSVLERRREIGVRRALGATRGSIGGQFLVESVLLSLLGGVAGALLGVALTWGYATAQGWAIVVPWRPVVAGLACSLVIGSLVGLYPAMRAARVPPTEALRTA</sequence>
<evidence type="ECO:0000256" key="2">
    <source>
        <dbReference type="ARBA" id="ARBA00022475"/>
    </source>
</evidence>
<organism evidence="11 12">
    <name type="scientific">Cellulomonas chitinilytica</name>
    <dbReference type="NCBI Taxonomy" id="398759"/>
    <lineage>
        <taxon>Bacteria</taxon>
        <taxon>Bacillati</taxon>
        <taxon>Actinomycetota</taxon>
        <taxon>Actinomycetes</taxon>
        <taxon>Micrococcales</taxon>
        <taxon>Cellulomonadaceae</taxon>
        <taxon>Cellulomonas</taxon>
    </lineage>
</organism>
<dbReference type="InterPro" id="IPR025857">
    <property type="entry name" value="MacB_PCD"/>
</dbReference>
<comment type="similarity">
    <text evidence="6">Belongs to the ABC-4 integral membrane protein family.</text>
</comment>
<dbReference type="Proteomes" id="UP000632740">
    <property type="component" value="Unassembled WGS sequence"/>
</dbReference>
<reference evidence="11" key="1">
    <citation type="submission" date="2021-01" db="EMBL/GenBank/DDBJ databases">
        <title>Whole genome shotgun sequence of Cellulomonas chitinilytica NBRC 110799.</title>
        <authorList>
            <person name="Komaki H."/>
            <person name="Tamura T."/>
        </authorList>
    </citation>
    <scope>NUCLEOTIDE SEQUENCE</scope>
    <source>
        <strain evidence="11">NBRC 110799</strain>
    </source>
</reference>
<evidence type="ECO:0000313" key="12">
    <source>
        <dbReference type="Proteomes" id="UP000632740"/>
    </source>
</evidence>
<keyword evidence="12" id="KW-1185">Reference proteome</keyword>
<dbReference type="PANTHER" id="PTHR30572:SF4">
    <property type="entry name" value="ABC TRANSPORTER PERMEASE YTRF"/>
    <property type="match status" value="1"/>
</dbReference>
<dbReference type="EMBL" id="BONK01000013">
    <property type="protein sequence ID" value="GIG22800.1"/>
    <property type="molecule type" value="Genomic_DNA"/>
</dbReference>
<dbReference type="InterPro" id="IPR050250">
    <property type="entry name" value="Macrolide_Exporter_MacB"/>
</dbReference>
<name>A0A919P5V1_9CELL</name>